<gene>
    <name evidence="2" type="ORF">CK203_057400</name>
</gene>
<organism evidence="2 3">
    <name type="scientific">Vitis vinifera</name>
    <name type="common">Grape</name>
    <dbReference type="NCBI Taxonomy" id="29760"/>
    <lineage>
        <taxon>Eukaryota</taxon>
        <taxon>Viridiplantae</taxon>
        <taxon>Streptophyta</taxon>
        <taxon>Embryophyta</taxon>
        <taxon>Tracheophyta</taxon>
        <taxon>Spermatophyta</taxon>
        <taxon>Magnoliopsida</taxon>
        <taxon>eudicotyledons</taxon>
        <taxon>Gunneridae</taxon>
        <taxon>Pentapetalae</taxon>
        <taxon>rosids</taxon>
        <taxon>Vitales</taxon>
        <taxon>Vitaceae</taxon>
        <taxon>Viteae</taxon>
        <taxon>Vitis</taxon>
    </lineage>
</organism>
<sequence length="87" mass="9722">MIEEPVNPAPHSSQAVRTLAGLNHSSTSLAAVARRRIWLRKLRPSTIRTPLIRMSMQLSRLCDPDGGSGAESQSQPSDDPDRWLLFW</sequence>
<reference evidence="2 3" key="1">
    <citation type="journal article" date="2018" name="PLoS Genet.">
        <title>Population sequencing reveals clonal diversity and ancestral inbreeding in the grapevine cultivar Chardonnay.</title>
        <authorList>
            <person name="Roach M.J."/>
            <person name="Johnson D.L."/>
            <person name="Bohlmann J."/>
            <person name="van Vuuren H.J."/>
            <person name="Jones S.J."/>
            <person name="Pretorius I.S."/>
            <person name="Schmidt S.A."/>
            <person name="Borneman A.R."/>
        </authorList>
    </citation>
    <scope>NUCLEOTIDE SEQUENCE [LARGE SCALE GENOMIC DNA]</scope>
    <source>
        <strain evidence="3">cv. Chardonnay</strain>
        <tissue evidence="2">Leaf</tissue>
    </source>
</reference>
<dbReference type="Proteomes" id="UP000288805">
    <property type="component" value="Unassembled WGS sequence"/>
</dbReference>
<evidence type="ECO:0000256" key="1">
    <source>
        <dbReference type="SAM" id="MobiDB-lite"/>
    </source>
</evidence>
<feature type="region of interest" description="Disordered" evidence="1">
    <location>
        <begin position="60"/>
        <end position="80"/>
    </location>
</feature>
<name>A0A438FUJ0_VITVI</name>
<accession>A0A438FUJ0</accession>
<comment type="caution">
    <text evidence="2">The sequence shown here is derived from an EMBL/GenBank/DDBJ whole genome shotgun (WGS) entry which is preliminary data.</text>
</comment>
<protein>
    <submittedName>
        <fullName evidence="2">Uncharacterized protein</fullName>
    </submittedName>
</protein>
<proteinExistence type="predicted"/>
<dbReference type="AlphaFoldDB" id="A0A438FUJ0"/>
<evidence type="ECO:0000313" key="2">
    <source>
        <dbReference type="EMBL" id="RVW63601.1"/>
    </source>
</evidence>
<dbReference type="EMBL" id="QGNW01000736">
    <property type="protein sequence ID" value="RVW63601.1"/>
    <property type="molecule type" value="Genomic_DNA"/>
</dbReference>
<evidence type="ECO:0000313" key="3">
    <source>
        <dbReference type="Proteomes" id="UP000288805"/>
    </source>
</evidence>